<protein>
    <submittedName>
        <fullName evidence="3">Uncharacterized protein</fullName>
    </submittedName>
</protein>
<reference evidence="3 4" key="1">
    <citation type="submission" date="2019-03" db="EMBL/GenBank/DDBJ databases">
        <title>Deep-cultivation of Planctomycetes and their phenomic and genomic characterization uncovers novel biology.</title>
        <authorList>
            <person name="Wiegand S."/>
            <person name="Jogler M."/>
            <person name="Boedeker C."/>
            <person name="Pinto D."/>
            <person name="Vollmers J."/>
            <person name="Rivas-Marin E."/>
            <person name="Kohn T."/>
            <person name="Peeters S.H."/>
            <person name="Heuer A."/>
            <person name="Rast P."/>
            <person name="Oberbeckmann S."/>
            <person name="Bunk B."/>
            <person name="Jeske O."/>
            <person name="Meyerdierks A."/>
            <person name="Storesund J.E."/>
            <person name="Kallscheuer N."/>
            <person name="Luecker S."/>
            <person name="Lage O.M."/>
            <person name="Pohl T."/>
            <person name="Merkel B.J."/>
            <person name="Hornburger P."/>
            <person name="Mueller R.-W."/>
            <person name="Bruemmer F."/>
            <person name="Labrenz M."/>
            <person name="Spormann A.M."/>
            <person name="Op den Camp H."/>
            <person name="Overmann J."/>
            <person name="Amann R."/>
            <person name="Jetten M.S.M."/>
            <person name="Mascher T."/>
            <person name="Medema M.H."/>
            <person name="Devos D.P."/>
            <person name="Kaster A.-K."/>
            <person name="Ovreas L."/>
            <person name="Rohde M."/>
            <person name="Galperin M.Y."/>
            <person name="Jogler C."/>
        </authorList>
    </citation>
    <scope>NUCLEOTIDE SEQUENCE [LARGE SCALE GENOMIC DNA]</scope>
    <source>
        <strain evidence="3 4">Enr17</strain>
    </source>
</reference>
<feature type="region of interest" description="Disordered" evidence="1">
    <location>
        <begin position="50"/>
        <end position="69"/>
    </location>
</feature>
<evidence type="ECO:0000313" key="3">
    <source>
        <dbReference type="EMBL" id="QDV53874.1"/>
    </source>
</evidence>
<feature type="transmembrane region" description="Helical" evidence="2">
    <location>
        <begin position="77"/>
        <end position="110"/>
    </location>
</feature>
<keyword evidence="4" id="KW-1185">Reference proteome</keyword>
<dbReference type="EMBL" id="CP037452">
    <property type="protein sequence ID" value="QDV53874.1"/>
    <property type="molecule type" value="Genomic_DNA"/>
</dbReference>
<keyword evidence="2" id="KW-0472">Membrane</keyword>
<dbReference type="RefSeq" id="WP_145313659.1">
    <property type="nucleotide sequence ID" value="NZ_CP037452.1"/>
</dbReference>
<keyword evidence="2" id="KW-0812">Transmembrane</keyword>
<organism evidence="3 4">
    <name type="scientific">Gimesia fumaroli</name>
    <dbReference type="NCBI Taxonomy" id="2527976"/>
    <lineage>
        <taxon>Bacteria</taxon>
        <taxon>Pseudomonadati</taxon>
        <taxon>Planctomycetota</taxon>
        <taxon>Planctomycetia</taxon>
        <taxon>Planctomycetales</taxon>
        <taxon>Planctomycetaceae</taxon>
        <taxon>Gimesia</taxon>
    </lineage>
</organism>
<dbReference type="AlphaFoldDB" id="A0A518ILA2"/>
<name>A0A518ILA2_9PLAN</name>
<accession>A0A518ILA2</accession>
<evidence type="ECO:0000256" key="2">
    <source>
        <dbReference type="SAM" id="Phobius"/>
    </source>
</evidence>
<keyword evidence="2" id="KW-1133">Transmembrane helix</keyword>
<dbReference type="KEGG" id="gfm:Enr17x_59570"/>
<evidence type="ECO:0000313" key="4">
    <source>
        <dbReference type="Proteomes" id="UP000318313"/>
    </source>
</evidence>
<sequence>MKLKKSELPGKAVSQTLQTGSSLSATISMSNQIKPAVQIISDSFQATRFKERDSSTQSGTDSKEVEEPTLSPKERIMLCLASFMATGYLVSFLFHSTLLTVMAIVIVGGIQGNDDFSTLASLDDEDSFALNGPLDTRIEEEAGGKTTEFNVLQPVKTMTGENESTLKEIEADVSAHLGKGEGEADGDGTGAGGGEFKFKPMGNAVTVGSFTAWTVPKDPDLNEDYLIIIQVKLPYTYKSSRYRASDLSGLVVGTDNHRQAIPWDVRWPNSTFTSNANGEIRPVAKKDYLPVKNRVSQLIVKVPGSKIPATRDTIKLQSKVLKEKHTLEIIF</sequence>
<evidence type="ECO:0000256" key="1">
    <source>
        <dbReference type="SAM" id="MobiDB-lite"/>
    </source>
</evidence>
<dbReference type="Proteomes" id="UP000318313">
    <property type="component" value="Chromosome"/>
</dbReference>
<dbReference type="OrthoDB" id="246218at2"/>
<gene>
    <name evidence="3" type="ORF">Enr17x_59570</name>
</gene>
<proteinExistence type="predicted"/>